<feature type="region of interest" description="Disordered" evidence="5">
    <location>
        <begin position="453"/>
        <end position="565"/>
    </location>
</feature>
<dbReference type="Pfam" id="PF08237">
    <property type="entry name" value="PE-PPE"/>
    <property type="match status" value="1"/>
</dbReference>
<organism evidence="8 9">
    <name type="scientific">Gordonia amicalis</name>
    <dbReference type="NCBI Taxonomy" id="89053"/>
    <lineage>
        <taxon>Bacteria</taxon>
        <taxon>Bacillati</taxon>
        <taxon>Actinomycetota</taxon>
        <taxon>Actinomycetes</taxon>
        <taxon>Mycobacteriales</taxon>
        <taxon>Gordoniaceae</taxon>
        <taxon>Gordonia</taxon>
    </lineage>
</organism>
<evidence type="ECO:0000256" key="2">
    <source>
        <dbReference type="ARBA" id="ARBA00022487"/>
    </source>
</evidence>
<keyword evidence="2" id="KW-0719">Serine esterase</keyword>
<feature type="compositionally biased region" description="Basic residues" evidence="5">
    <location>
        <begin position="665"/>
        <end position="684"/>
    </location>
</feature>
<feature type="signal peptide" evidence="6">
    <location>
        <begin position="1"/>
        <end position="36"/>
    </location>
</feature>
<name>A0ABU4DB98_9ACTN</name>
<keyword evidence="3" id="KW-0378">Hydrolase</keyword>
<evidence type="ECO:0000313" key="8">
    <source>
        <dbReference type="EMBL" id="MDV6306686.1"/>
    </source>
</evidence>
<keyword evidence="4" id="KW-1015">Disulfide bond</keyword>
<feature type="compositionally biased region" description="Low complexity" evidence="5">
    <location>
        <begin position="489"/>
        <end position="506"/>
    </location>
</feature>
<dbReference type="Proteomes" id="UP001185779">
    <property type="component" value="Unassembled WGS sequence"/>
</dbReference>
<feature type="compositionally biased region" description="Low complexity" evidence="5">
    <location>
        <begin position="654"/>
        <end position="664"/>
    </location>
</feature>
<dbReference type="EMBL" id="JAWLKI010000004">
    <property type="protein sequence ID" value="MDV6306686.1"/>
    <property type="molecule type" value="Genomic_DNA"/>
</dbReference>
<evidence type="ECO:0000256" key="1">
    <source>
        <dbReference type="ARBA" id="ARBA00007534"/>
    </source>
</evidence>
<evidence type="ECO:0000256" key="6">
    <source>
        <dbReference type="SAM" id="SignalP"/>
    </source>
</evidence>
<dbReference type="SMART" id="SM01110">
    <property type="entry name" value="Cutinase"/>
    <property type="match status" value="1"/>
</dbReference>
<evidence type="ECO:0000313" key="9">
    <source>
        <dbReference type="Proteomes" id="UP001185779"/>
    </source>
</evidence>
<comment type="caution">
    <text evidence="8">The sequence shown here is derived from an EMBL/GenBank/DDBJ whole genome shotgun (WGS) entry which is preliminary data.</text>
</comment>
<proteinExistence type="inferred from homology"/>
<keyword evidence="9" id="KW-1185">Reference proteome</keyword>
<gene>
    <name evidence="8" type="ORF">R3P94_04895</name>
</gene>
<feature type="compositionally biased region" description="Low complexity" evidence="5">
    <location>
        <begin position="538"/>
        <end position="548"/>
    </location>
</feature>
<dbReference type="PANTHER" id="PTHR33630:SF9">
    <property type="entry name" value="CUTINASE 4"/>
    <property type="match status" value="1"/>
</dbReference>
<feature type="region of interest" description="Disordered" evidence="5">
    <location>
        <begin position="654"/>
        <end position="684"/>
    </location>
</feature>
<evidence type="ECO:0000256" key="4">
    <source>
        <dbReference type="ARBA" id="ARBA00023157"/>
    </source>
</evidence>
<feature type="domain" description="PE-PPE" evidence="7">
    <location>
        <begin position="93"/>
        <end position="149"/>
    </location>
</feature>
<dbReference type="InterPro" id="IPR013228">
    <property type="entry name" value="PE-PPE_C"/>
</dbReference>
<sequence>MAALAHLRSRRISVLVASATGLAVAVALCLPGDALAEASESCGAGAVVIAAGTNDPEGQHLVGVTQRYRGLGPDGNPDPESEYAGDNGYTIIYADYPTTLWPLGATGYDSSVAQGNAATKSAIAGYQTRCSGKPVVVAGYSQGARVAGDVLADIGSGPVEVVATDENGDPLLDEDGNPITVVIDPDGISGELYSDPRQAGDKTGRGIELSLIGVIPGLTMSGPRGTTGTDAGFGELEGRVVSVCIEGDPICDLPDPVYDPIGAIDGLLGYQVKHFLYPYAMYRDPASQWATRPVSCNDAGTVCMVGAQSAFAELVQGWASDLGYTGEIGDFLSGRPTVGLPLGITLANLQPVVRLVQGVLPPLPQLGYGAYLPDLFVFEDILQGIVSLSPARLMRGVTALAASVRSIVLLPVNAVRYWAGAIVGPTVTSQQNTFTVLADDDSEVPVTLARTFAAVDDDPETSGPEVEATHGGSGIPAPTEVASGPSGVDSSADTDTSAPSSAAEPDNSPAGGGDGTDPSTSGGDPGVTRSETDSSDAPSSDAGTPGSDPDGGSGQRGLRDLEPGRLVLGQFRQRRVGFEQRFRQQRWPIGLRRAATRAPSSPGRLRGIDHPAIGQAAGVVGPCEATHRVRGESLSPGAGWHEACLTLPRRPPVRRTTSFRTCSTTHRRRCRSVPRRRSRVVPAG</sequence>
<dbReference type="SUPFAM" id="SSF53474">
    <property type="entry name" value="alpha/beta-Hydrolases"/>
    <property type="match status" value="1"/>
</dbReference>
<dbReference type="Gene3D" id="3.40.50.1820">
    <property type="entry name" value="alpha/beta hydrolase"/>
    <property type="match status" value="1"/>
</dbReference>
<dbReference type="PANTHER" id="PTHR33630">
    <property type="entry name" value="CUTINASE RV1984C-RELATED-RELATED"/>
    <property type="match status" value="1"/>
</dbReference>
<evidence type="ECO:0000259" key="7">
    <source>
        <dbReference type="Pfam" id="PF08237"/>
    </source>
</evidence>
<dbReference type="InterPro" id="IPR029058">
    <property type="entry name" value="AB_hydrolase_fold"/>
</dbReference>
<feature type="chain" id="PRO_5046040108" evidence="6">
    <location>
        <begin position="37"/>
        <end position="684"/>
    </location>
</feature>
<accession>A0ABU4DB98</accession>
<keyword evidence="6" id="KW-0732">Signal</keyword>
<dbReference type="RefSeq" id="WP_317505285.1">
    <property type="nucleotide sequence ID" value="NZ_JAWLKI010000004.1"/>
</dbReference>
<evidence type="ECO:0000256" key="3">
    <source>
        <dbReference type="ARBA" id="ARBA00022801"/>
    </source>
</evidence>
<reference evidence="8 9" key="1">
    <citation type="submission" date="2023-10" db="EMBL/GenBank/DDBJ databases">
        <title>Development of a sustainable strategy for remediation of hydrocarbon-contaminated territories based on the waste exchange concept.</title>
        <authorList>
            <person name="Krivoruchko A."/>
        </authorList>
    </citation>
    <scope>NUCLEOTIDE SEQUENCE [LARGE SCALE GENOMIC DNA]</scope>
    <source>
        <strain evidence="8 9">IEGM 1266</strain>
    </source>
</reference>
<evidence type="ECO:0000256" key="5">
    <source>
        <dbReference type="SAM" id="MobiDB-lite"/>
    </source>
</evidence>
<dbReference type="InterPro" id="IPR000675">
    <property type="entry name" value="Cutinase/axe"/>
</dbReference>
<protein>
    <submittedName>
        <fullName evidence="8">PE-PPE domain-containing protein</fullName>
    </submittedName>
</protein>
<comment type="similarity">
    <text evidence="1">Belongs to the cutinase family.</text>
</comment>